<dbReference type="PRINTS" id="PR00368">
    <property type="entry name" value="FADPNR"/>
</dbReference>
<keyword evidence="5 8" id="KW-0560">Oxidoreductase</keyword>
<keyword evidence="6" id="KW-0676">Redox-active center</keyword>
<dbReference type="RefSeq" id="WP_145180832.1">
    <property type="nucleotide sequence ID" value="NZ_CP036266.1"/>
</dbReference>
<evidence type="ECO:0000256" key="2">
    <source>
        <dbReference type="ARBA" id="ARBA00009130"/>
    </source>
</evidence>
<dbReference type="InterPro" id="IPR016156">
    <property type="entry name" value="FAD/NAD-linked_Rdtase_dimer_sf"/>
</dbReference>
<dbReference type="AlphaFoldDB" id="A0A517PHV1"/>
<dbReference type="PRINTS" id="PR00411">
    <property type="entry name" value="PNDRDTASEI"/>
</dbReference>
<accession>A0A517PHV1</accession>
<keyword evidence="4" id="KW-0274">FAD</keyword>
<gene>
    <name evidence="8" type="primary">cdr</name>
    <name evidence="8" type="ORF">HG66A1_06920</name>
</gene>
<protein>
    <submittedName>
        <fullName evidence="8">Coenzyme A disulfide reductase</fullName>
        <ecNumber evidence="8">1.8.1.14</ecNumber>
    </submittedName>
</protein>
<dbReference type="SUPFAM" id="SSF51905">
    <property type="entry name" value="FAD/NAD(P)-binding domain"/>
    <property type="match status" value="1"/>
</dbReference>
<dbReference type="SMART" id="SM00450">
    <property type="entry name" value="RHOD"/>
    <property type="match status" value="1"/>
</dbReference>
<dbReference type="PROSITE" id="PS50206">
    <property type="entry name" value="RHODANESE_3"/>
    <property type="match status" value="1"/>
</dbReference>
<evidence type="ECO:0000256" key="3">
    <source>
        <dbReference type="ARBA" id="ARBA00022630"/>
    </source>
</evidence>
<keyword evidence="3" id="KW-0285">Flavoprotein</keyword>
<dbReference type="Pfam" id="PF07992">
    <property type="entry name" value="Pyr_redox_2"/>
    <property type="match status" value="1"/>
</dbReference>
<evidence type="ECO:0000313" key="9">
    <source>
        <dbReference type="Proteomes" id="UP000320421"/>
    </source>
</evidence>
<name>A0A517PHV1_9PLAN</name>
<sequence length="556" mass="60127">MAESQGNRIIVVGGVAGGASAAARARRCDEHAEIILFEKDEYVSFANCGLPYFIGEEITERSKLLVATPELFRNRFNIDVRTRHLVQSVNVENKTVSVLNRESGEVSEEPWDRLILSTGAAPITPPLPGIESENVFTLRNLNDADAIKAFIAEHGCQKAVVVGAGFIGLEMVEQLHHLKLETDLVELQPQVLPPLDPEMARLVQNELIDHDIKVHLGTAVVTIQTENNTATGVELGNGTQIAADLVILGIGVSPAIELAQAAGIEIGARGGIAVNDFMQTSHPDVYAVGDAVEYQHGVLGTPQRIPLAGPANRAGRIAGQHAASTSADPMIAPMGTAIVRVFGITAALTGLSKKFAELTQRKNRSIIVVGKHHAGYFPGAQQLFLKLTYDPESERILGAQSVGREGVDKRIDVIATAMKFKGTVRDLAGVDLCYAPPFGSAKDPVHIAAFVACNDLDELTRIIEVDADLSAYQILDVRSQQEVDTFRFPEITHIPVDELRGRLGELDASRPIITVCHSGMRAYIAARILQQSGFEDVHNLTGGMLMQRFARPELFE</sequence>
<dbReference type="InterPro" id="IPR001763">
    <property type="entry name" value="Rhodanese-like_dom"/>
</dbReference>
<comment type="similarity">
    <text evidence="2">Belongs to the class-III pyridine nucleotide-disulfide oxidoreductase family.</text>
</comment>
<feature type="domain" description="Rhodanese" evidence="7">
    <location>
        <begin position="468"/>
        <end position="555"/>
    </location>
</feature>
<dbReference type="PANTHER" id="PTHR43429:SF1">
    <property type="entry name" value="NAD(P)H SULFUR OXIDOREDUCTASE (COA-DEPENDENT)"/>
    <property type="match status" value="1"/>
</dbReference>
<evidence type="ECO:0000256" key="1">
    <source>
        <dbReference type="ARBA" id="ARBA00001974"/>
    </source>
</evidence>
<reference evidence="8 9" key="1">
    <citation type="submission" date="2019-02" db="EMBL/GenBank/DDBJ databases">
        <title>Deep-cultivation of Planctomycetes and their phenomic and genomic characterization uncovers novel biology.</title>
        <authorList>
            <person name="Wiegand S."/>
            <person name="Jogler M."/>
            <person name="Boedeker C."/>
            <person name="Pinto D."/>
            <person name="Vollmers J."/>
            <person name="Rivas-Marin E."/>
            <person name="Kohn T."/>
            <person name="Peeters S.H."/>
            <person name="Heuer A."/>
            <person name="Rast P."/>
            <person name="Oberbeckmann S."/>
            <person name="Bunk B."/>
            <person name="Jeske O."/>
            <person name="Meyerdierks A."/>
            <person name="Storesund J.E."/>
            <person name="Kallscheuer N."/>
            <person name="Luecker S."/>
            <person name="Lage O.M."/>
            <person name="Pohl T."/>
            <person name="Merkel B.J."/>
            <person name="Hornburger P."/>
            <person name="Mueller R.-W."/>
            <person name="Bruemmer F."/>
            <person name="Labrenz M."/>
            <person name="Spormann A.M."/>
            <person name="Op den Camp H."/>
            <person name="Overmann J."/>
            <person name="Amann R."/>
            <person name="Jetten M.S.M."/>
            <person name="Mascher T."/>
            <person name="Medema M.H."/>
            <person name="Devos D.P."/>
            <person name="Kaster A.-K."/>
            <person name="Ovreas L."/>
            <person name="Rohde M."/>
            <person name="Galperin M.Y."/>
            <person name="Jogler C."/>
        </authorList>
    </citation>
    <scope>NUCLEOTIDE SEQUENCE [LARGE SCALE GENOMIC DNA]</scope>
    <source>
        <strain evidence="8 9">HG66A1</strain>
    </source>
</reference>
<dbReference type="SUPFAM" id="SSF52821">
    <property type="entry name" value="Rhodanese/Cell cycle control phosphatase"/>
    <property type="match status" value="1"/>
</dbReference>
<dbReference type="Gene3D" id="3.50.50.60">
    <property type="entry name" value="FAD/NAD(P)-binding domain"/>
    <property type="match status" value="2"/>
</dbReference>
<dbReference type="OrthoDB" id="9802028at2"/>
<evidence type="ECO:0000256" key="5">
    <source>
        <dbReference type="ARBA" id="ARBA00023002"/>
    </source>
</evidence>
<evidence type="ECO:0000259" key="7">
    <source>
        <dbReference type="PROSITE" id="PS50206"/>
    </source>
</evidence>
<organism evidence="8 9">
    <name type="scientific">Gimesia chilikensis</name>
    <dbReference type="NCBI Taxonomy" id="2605989"/>
    <lineage>
        <taxon>Bacteria</taxon>
        <taxon>Pseudomonadati</taxon>
        <taxon>Planctomycetota</taxon>
        <taxon>Planctomycetia</taxon>
        <taxon>Planctomycetales</taxon>
        <taxon>Planctomycetaceae</taxon>
        <taxon>Gimesia</taxon>
    </lineage>
</organism>
<dbReference type="Pfam" id="PF00581">
    <property type="entry name" value="Rhodanese"/>
    <property type="match status" value="1"/>
</dbReference>
<dbReference type="Proteomes" id="UP000320421">
    <property type="component" value="Chromosome"/>
</dbReference>
<dbReference type="SUPFAM" id="SSF55424">
    <property type="entry name" value="FAD/NAD-linked reductases, dimerisation (C-terminal) domain"/>
    <property type="match status" value="1"/>
</dbReference>
<proteinExistence type="inferred from homology"/>
<dbReference type="PANTHER" id="PTHR43429">
    <property type="entry name" value="PYRIDINE NUCLEOTIDE-DISULFIDE OXIDOREDUCTASE DOMAIN-CONTAINING"/>
    <property type="match status" value="1"/>
</dbReference>
<dbReference type="GO" id="GO:0050451">
    <property type="term" value="F:CoA-disulfide reductase (NADPH) activity"/>
    <property type="evidence" value="ECO:0007669"/>
    <property type="project" value="UniProtKB-EC"/>
</dbReference>
<dbReference type="EMBL" id="CP036266">
    <property type="protein sequence ID" value="QDT18929.1"/>
    <property type="molecule type" value="Genomic_DNA"/>
</dbReference>
<evidence type="ECO:0000256" key="6">
    <source>
        <dbReference type="ARBA" id="ARBA00023284"/>
    </source>
</evidence>
<evidence type="ECO:0000256" key="4">
    <source>
        <dbReference type="ARBA" id="ARBA00022827"/>
    </source>
</evidence>
<dbReference type="InterPro" id="IPR004099">
    <property type="entry name" value="Pyr_nucl-diS_OxRdtase_dimer"/>
</dbReference>
<dbReference type="InterPro" id="IPR036873">
    <property type="entry name" value="Rhodanese-like_dom_sf"/>
</dbReference>
<evidence type="ECO:0000313" key="8">
    <source>
        <dbReference type="EMBL" id="QDT18929.1"/>
    </source>
</evidence>
<comment type="cofactor">
    <cofactor evidence="1">
        <name>FAD</name>
        <dbReference type="ChEBI" id="CHEBI:57692"/>
    </cofactor>
</comment>
<dbReference type="InterPro" id="IPR036188">
    <property type="entry name" value="FAD/NAD-bd_sf"/>
</dbReference>
<dbReference type="InterPro" id="IPR050260">
    <property type="entry name" value="FAD-bd_OxRdtase"/>
</dbReference>
<dbReference type="InterPro" id="IPR023753">
    <property type="entry name" value="FAD/NAD-binding_dom"/>
</dbReference>
<dbReference type="Gene3D" id="3.40.250.10">
    <property type="entry name" value="Rhodanese-like domain"/>
    <property type="match status" value="1"/>
</dbReference>
<keyword evidence="9" id="KW-1185">Reference proteome</keyword>
<dbReference type="EC" id="1.8.1.14" evidence="8"/>
<dbReference type="Pfam" id="PF02852">
    <property type="entry name" value="Pyr_redox_dim"/>
    <property type="match status" value="1"/>
</dbReference>